<proteinExistence type="predicted"/>
<dbReference type="Proteomes" id="UP000694404">
    <property type="component" value="Unplaced"/>
</dbReference>
<feature type="domain" description="Maestro/Maestro-like HEAT-repeats" evidence="2">
    <location>
        <begin position="30"/>
        <end position="173"/>
    </location>
</feature>
<reference evidence="3" key="2">
    <citation type="submission" date="2025-09" db="UniProtKB">
        <authorList>
            <consortium name="Ensembl"/>
        </authorList>
    </citation>
    <scope>IDENTIFICATION</scope>
</reference>
<dbReference type="GO" id="GO:0005737">
    <property type="term" value="C:cytoplasm"/>
    <property type="evidence" value="ECO:0007669"/>
    <property type="project" value="TreeGrafter"/>
</dbReference>
<keyword evidence="1" id="KW-0732">Signal</keyword>
<evidence type="ECO:0000313" key="4">
    <source>
        <dbReference type="Proteomes" id="UP000694404"/>
    </source>
</evidence>
<dbReference type="AlphaFoldDB" id="A0A8C0JDB7"/>
<feature type="signal peptide" evidence="1">
    <location>
        <begin position="1"/>
        <end position="17"/>
    </location>
</feature>
<dbReference type="InterPro" id="IPR011989">
    <property type="entry name" value="ARM-like"/>
</dbReference>
<reference evidence="3" key="1">
    <citation type="submission" date="2025-08" db="UniProtKB">
        <authorList>
            <consortium name="Ensembl"/>
        </authorList>
    </citation>
    <scope>IDENTIFICATION</scope>
</reference>
<accession>A0A8C0JDB7</accession>
<dbReference type="InterPro" id="IPR016024">
    <property type="entry name" value="ARM-type_fold"/>
</dbReference>
<dbReference type="PANTHER" id="PTHR23120">
    <property type="entry name" value="MAESTRO-RELATED HEAT DOMAIN-CONTAINING"/>
    <property type="match status" value="1"/>
</dbReference>
<dbReference type="InterPro" id="IPR055406">
    <property type="entry name" value="HEAT_Maestro"/>
</dbReference>
<protein>
    <recommendedName>
        <fullName evidence="2">Maestro/Maestro-like HEAT-repeats domain-containing protein</fullName>
    </recommendedName>
</protein>
<dbReference type="InterPro" id="IPR045206">
    <property type="entry name" value="Maestro_heat-like_prot"/>
</dbReference>
<feature type="chain" id="PRO_5034042714" description="Maestro/Maestro-like HEAT-repeats domain-containing protein" evidence="1">
    <location>
        <begin position="18"/>
        <end position="220"/>
    </location>
</feature>
<dbReference type="GeneTree" id="ENSGT00940000161309"/>
<keyword evidence="4" id="KW-1185">Reference proteome</keyword>
<dbReference type="SUPFAM" id="SSF48371">
    <property type="entry name" value="ARM repeat"/>
    <property type="match status" value="1"/>
</dbReference>
<evidence type="ECO:0000256" key="1">
    <source>
        <dbReference type="SAM" id="SignalP"/>
    </source>
</evidence>
<dbReference type="Gene3D" id="1.25.10.10">
    <property type="entry name" value="Leucine-rich Repeat Variant"/>
    <property type="match status" value="1"/>
</dbReference>
<name>A0A8C0JDB7_CHEAB</name>
<dbReference type="PANTHER" id="PTHR23120:SF22">
    <property type="entry name" value="MAESTRO HEAT-LIKE REPEAT-CONTAINING PROTEIN FAMILY MEMBER 2B"/>
    <property type="match status" value="1"/>
</dbReference>
<evidence type="ECO:0000313" key="3">
    <source>
        <dbReference type="Ensembl" id="ENSCABP00000030859.1"/>
    </source>
</evidence>
<evidence type="ECO:0000259" key="2">
    <source>
        <dbReference type="Pfam" id="PF23227"/>
    </source>
</evidence>
<dbReference type="Pfam" id="PF23227">
    <property type="entry name" value="HEAT_MROH2B_C"/>
    <property type="match status" value="1"/>
</dbReference>
<dbReference type="Ensembl" id="ENSCABT00000033819.1">
    <property type="protein sequence ID" value="ENSCABP00000030859.1"/>
    <property type="gene ID" value="ENSCABG00000022554.1"/>
</dbReference>
<sequence>MIILGLMDMLILFQLMSDPMLREKKFLKSILHILEEKSHDRNSIVCQIAVRGLRNLVYGVPEKVKNYEKFLLDILIRALHDTLSSEVIGESMKALAKVMKENDVGSSFRDLTQQIRTYFDNEDDPLYSLAFVLFGILARLTKRTWKAYFADQVRQSWVTLLLHLQDPNPQVSMLRPTVPRRGQIPNLRVQMFQSLEEPDDHGIGENQVPIFARVEGRNRC</sequence>
<organism evidence="3 4">
    <name type="scientific">Chelonoidis abingdonii</name>
    <name type="common">Abingdon island giant tortoise</name>
    <name type="synonym">Testudo abingdonii</name>
    <dbReference type="NCBI Taxonomy" id="106734"/>
    <lineage>
        <taxon>Eukaryota</taxon>
        <taxon>Metazoa</taxon>
        <taxon>Chordata</taxon>
        <taxon>Craniata</taxon>
        <taxon>Vertebrata</taxon>
        <taxon>Euteleostomi</taxon>
        <taxon>Archelosauria</taxon>
        <taxon>Testudinata</taxon>
        <taxon>Testudines</taxon>
        <taxon>Cryptodira</taxon>
        <taxon>Durocryptodira</taxon>
        <taxon>Testudinoidea</taxon>
        <taxon>Testudinidae</taxon>
        <taxon>Chelonoidis</taxon>
    </lineage>
</organism>